<keyword evidence="2" id="KW-1185">Reference proteome</keyword>
<name>A0A2S1GM32_9CAUD</name>
<dbReference type="RefSeq" id="YP_010094948.1">
    <property type="nucleotide sequence ID" value="NC_055743.1"/>
</dbReference>
<accession>A0A2S1GM32</accession>
<dbReference type="GeneID" id="65112560"/>
<dbReference type="EMBL" id="MH059636">
    <property type="protein sequence ID" value="AWD90440.1"/>
    <property type="molecule type" value="Genomic_DNA"/>
</dbReference>
<dbReference type="Gene3D" id="3.30.565.10">
    <property type="entry name" value="Histidine kinase-like ATPase, C-terminal domain"/>
    <property type="match status" value="1"/>
</dbReference>
<reference evidence="1" key="1">
    <citation type="submission" date="2018-03" db="EMBL/GenBank/DDBJ databases">
        <title>Phage therapy in agriculture - a green tech approach to combat plant pathogenic bacteria.</title>
        <authorList>
            <person name="Carstens A.B."/>
            <person name="Djurhuus A.M."/>
            <person name="Hansen L.H."/>
        </authorList>
    </citation>
    <scope>NUCLEOTIDE SEQUENCE [LARGE SCALE GENOMIC DNA]</scope>
</reference>
<evidence type="ECO:0000313" key="1">
    <source>
        <dbReference type="EMBL" id="AWD90440.1"/>
    </source>
</evidence>
<dbReference type="Proteomes" id="UP000246316">
    <property type="component" value="Segment"/>
</dbReference>
<sequence>MKLVEDNEVILGNSGSTSKFKIAASSKAFKILSSGLYKNKIRAVVRELTCNVVDAHKLNGSKDPFEIKAPTQLDPRFVIRDFGPGLNEDDIVNLYSTYFASTKSNSNDFIGALGLGSKSPFSYTDTFTVVSYNDGMVRGFTAMLDGGEPALRKVFEEEMKEGEKTGIEITVPVKQPDIQRWQQEIRYVLRTFNTWPHVIKGCTPPTYFPVREGNNSEWFTANSDEGSGLYAVYGNIVYPLNDIPGLQKPWMRISHSAVYIHFELGELDIAASREELSLDESTIANIIERVNTLSKIAMADTVKRIEAIDNGREFLRELDRLSYEARNIILSSSTSVRDRARAYETQYQVPAQLEDVGVVYDIAIDTKMKRIKPNRGAYGRFQGYSLDSLFKYDVDTVNILIDDKPSKRVKVIRGLAYQSKQTLRGRIVVYREDDEEQMEAFELVKKLFDKDTVNVLRVSECDDIIANVPVADSGPKEKRPASPNVQTYKLGPNGYHDVESFRMTSDELKELEGLTILRKRDEFHDFPSQKLANGLNEYNLYALCRAFKIKEFHVVRSTVVDRLVKYDVVESLLDEIREKSIKLVDEVDYDQYVGSPQYGSRMINVCKRENNLKFILDYFTASGKTSNKAQLLNSIQDCFGWSVNDKDDMRVVNKIVTDLRRSADKDATDILKKFEEKHPTVSYVLNNCYSIKDEMVDDIKKLLN</sequence>
<dbReference type="InterPro" id="IPR036890">
    <property type="entry name" value="HATPase_C_sf"/>
</dbReference>
<dbReference type="SUPFAM" id="SSF55874">
    <property type="entry name" value="ATPase domain of HSP90 chaperone/DNA topoisomerase II/histidine kinase"/>
    <property type="match status" value="1"/>
</dbReference>
<protein>
    <submittedName>
        <fullName evidence="1">RIIA lysis inhibitor</fullName>
    </submittedName>
</protein>
<organism evidence="1 2">
    <name type="scientific">Erwinia phage Cronus</name>
    <dbReference type="NCBI Taxonomy" id="2163633"/>
    <lineage>
        <taxon>Viruses</taxon>
        <taxon>Duplodnaviria</taxon>
        <taxon>Heunggongvirae</taxon>
        <taxon>Uroviricota</taxon>
        <taxon>Caudoviricetes</taxon>
        <taxon>Pantevenvirales</taxon>
        <taxon>Straboviridae</taxon>
        <taxon>Tevenvirinae</taxon>
        <taxon>Risoevirus</taxon>
        <taxon>Risoevirus cronus</taxon>
        <taxon>Roskildevirus cronus</taxon>
    </lineage>
</organism>
<dbReference type="KEGG" id="vg:65112560"/>
<proteinExistence type="predicted"/>
<evidence type="ECO:0000313" key="2">
    <source>
        <dbReference type="Proteomes" id="UP000246316"/>
    </source>
</evidence>